<evidence type="ECO:0000256" key="1">
    <source>
        <dbReference type="SAM" id="MobiDB-lite"/>
    </source>
</evidence>
<organism evidence="3 4">
    <name type="scientific">Branchiostoma floridae</name>
    <name type="common">Florida lancelet</name>
    <name type="synonym">Amphioxus</name>
    <dbReference type="NCBI Taxonomy" id="7739"/>
    <lineage>
        <taxon>Eukaryota</taxon>
        <taxon>Metazoa</taxon>
        <taxon>Chordata</taxon>
        <taxon>Cephalochordata</taxon>
        <taxon>Leptocardii</taxon>
        <taxon>Amphioxiformes</taxon>
        <taxon>Branchiostomatidae</taxon>
        <taxon>Branchiostoma</taxon>
    </lineage>
</organism>
<dbReference type="OMA" id="WDEFKCH"/>
<feature type="compositionally biased region" description="Acidic residues" evidence="1">
    <location>
        <begin position="178"/>
        <end position="192"/>
    </location>
</feature>
<proteinExistence type="predicted"/>
<dbReference type="AlphaFoldDB" id="A0A9J7LGK4"/>
<dbReference type="GeneID" id="118419324"/>
<dbReference type="PANTHER" id="PTHR23011:SF28">
    <property type="entry name" value="CYCLIC NUCLEOTIDE-BINDING DOMAIN CONTAINING PROTEIN"/>
    <property type="match status" value="1"/>
</dbReference>
<dbReference type="RefSeq" id="XP_035681580.1">
    <property type="nucleotide sequence ID" value="XM_035825687.1"/>
</dbReference>
<reference evidence="3" key="1">
    <citation type="journal article" date="2020" name="Nat. Ecol. Evol.">
        <title>Deeply conserved synteny resolves early events in vertebrate evolution.</title>
        <authorList>
            <person name="Simakov O."/>
            <person name="Marletaz F."/>
            <person name="Yue J.X."/>
            <person name="O'Connell B."/>
            <person name="Jenkins J."/>
            <person name="Brandt A."/>
            <person name="Calef R."/>
            <person name="Tung C.H."/>
            <person name="Huang T.K."/>
            <person name="Schmutz J."/>
            <person name="Satoh N."/>
            <person name="Yu J.K."/>
            <person name="Putnam N.H."/>
            <person name="Green R.E."/>
            <person name="Rokhsar D.S."/>
        </authorList>
    </citation>
    <scope>NUCLEOTIDE SEQUENCE [LARGE SCALE GENOMIC DNA]</scope>
    <source>
        <strain evidence="3">S238N-H82</strain>
    </source>
</reference>
<dbReference type="OrthoDB" id="166212at2759"/>
<evidence type="ECO:0000259" key="2">
    <source>
        <dbReference type="PROSITE" id="PS50042"/>
    </source>
</evidence>
<sequence>MMSDLKRVSQVLESRAERSPQPGLPGIQKRGSTGSSRAVSFSLGPPSSRRGTQTSLRSRLRSYDESRVNLDLSTRITAGGVRKYSQEPVRASAAKGAGGGAAKKYSVPASYRRYTAPSQPKTRLPSTSIGLLQRYGHYDLSDYVGMLRYLRINSAKRRKFLKKHRLPSATEFYPEGEAPPEESGESEEEEERGEVLQVEDVRVKKPQVRKRNRQKPLARFRRITRTVVMLSKAVTTESEEDEKQKKPNMKSFAEFQYEIESMMNKSGPAFDPSYYKARKEVFVSDEAKAILRLAPEDRTEEQIQLALKSVRSAVDVFSEFPIKMQESLIRVGWYECFDPKRVIIRQGHIAENFYFILSGTAVVTVISRDEDTGEPSLKTVAFLKKGNSFGELALMHQSKRNASVICKDTVSLLAVGREDFVSIFMHGTGKPDGREPEHVRFLRKVPELQGWPVDKLPQHNPDVCLYTFFRRGLVICKDSSMADKIYVVVTGRCRVLKSLRPTTPQFSSRRRRNVPTDFSEGGKMSDRKLSVSMYVETKPCLVHFFSSPPIGPSLSPRSVASSASDDSEETAPASSSSRSSDPLRAYTYPGPARRRQTRSATRPRTDSPGLPPIYMKTPMTGLPEDASSHKQQLEELFNERLTISQAKRRSVLPASERTTPDLSHQDDTISDSSGDSEVFIQVQTLKEGDVFGLVNVVFSPAEGGTGMSLVSDGAECILISRKFFEKHLDLDIRRKIRSTIQPYPSERSLQQKLQDKVNWEEFKTRTVQDLVASKELVSFMQNPVHS</sequence>
<dbReference type="Gene3D" id="2.60.120.10">
    <property type="entry name" value="Jelly Rolls"/>
    <property type="match status" value="1"/>
</dbReference>
<feature type="region of interest" description="Disordered" evidence="1">
    <location>
        <begin position="171"/>
        <end position="195"/>
    </location>
</feature>
<keyword evidence="3" id="KW-1185">Reference proteome</keyword>
<accession>A0A9J7LGK4</accession>
<evidence type="ECO:0000313" key="3">
    <source>
        <dbReference type="Proteomes" id="UP000001554"/>
    </source>
</evidence>
<feature type="region of interest" description="Disordered" evidence="1">
    <location>
        <begin position="504"/>
        <end position="524"/>
    </location>
</feature>
<dbReference type="InterPro" id="IPR000595">
    <property type="entry name" value="cNMP-bd_dom"/>
</dbReference>
<feature type="region of interest" description="Disordered" evidence="1">
    <location>
        <begin position="1"/>
        <end position="64"/>
    </location>
</feature>
<dbReference type="Pfam" id="PF00027">
    <property type="entry name" value="cNMP_binding"/>
    <property type="match status" value="1"/>
</dbReference>
<dbReference type="SUPFAM" id="SSF51206">
    <property type="entry name" value="cAMP-binding domain-like"/>
    <property type="match status" value="2"/>
</dbReference>
<dbReference type="InterPro" id="IPR014710">
    <property type="entry name" value="RmlC-like_jellyroll"/>
</dbReference>
<feature type="region of interest" description="Disordered" evidence="1">
    <location>
        <begin position="553"/>
        <end position="630"/>
    </location>
</feature>
<dbReference type="SMART" id="SM00100">
    <property type="entry name" value="cNMP"/>
    <property type="match status" value="1"/>
</dbReference>
<dbReference type="CDD" id="cd00038">
    <property type="entry name" value="CAP_ED"/>
    <property type="match status" value="1"/>
</dbReference>
<protein>
    <submittedName>
        <fullName evidence="4">Uncharacterized protein LOC118419324</fullName>
    </submittedName>
</protein>
<dbReference type="KEGG" id="bfo:118419324"/>
<reference evidence="4" key="2">
    <citation type="submission" date="2025-08" db="UniProtKB">
        <authorList>
            <consortium name="RefSeq"/>
        </authorList>
    </citation>
    <scope>IDENTIFICATION</scope>
    <source>
        <strain evidence="4">S238N-H82</strain>
        <tissue evidence="4">Testes</tissue>
    </source>
</reference>
<evidence type="ECO:0000313" key="4">
    <source>
        <dbReference type="RefSeq" id="XP_035681580.1"/>
    </source>
</evidence>
<name>A0A9J7LGK4_BRAFL</name>
<gene>
    <name evidence="4" type="primary">LOC118419324</name>
</gene>
<feature type="compositionally biased region" description="Low complexity" evidence="1">
    <location>
        <begin position="553"/>
        <end position="585"/>
    </location>
</feature>
<dbReference type="PANTHER" id="PTHR23011">
    <property type="entry name" value="CYCLIC NUCLEOTIDE-BINDING DOMAIN CONTAINING PROTEIN"/>
    <property type="match status" value="1"/>
</dbReference>
<feature type="compositionally biased region" description="Polar residues" evidence="1">
    <location>
        <begin position="30"/>
        <end position="39"/>
    </location>
</feature>
<dbReference type="InterPro" id="IPR018490">
    <property type="entry name" value="cNMP-bd_dom_sf"/>
</dbReference>
<feature type="region of interest" description="Disordered" evidence="1">
    <location>
        <begin position="647"/>
        <end position="674"/>
    </location>
</feature>
<dbReference type="Proteomes" id="UP000001554">
    <property type="component" value="Chromosome 7"/>
</dbReference>
<feature type="domain" description="Cyclic nucleotide-binding" evidence="2">
    <location>
        <begin position="316"/>
        <end position="425"/>
    </location>
</feature>
<dbReference type="PROSITE" id="PS50042">
    <property type="entry name" value="CNMP_BINDING_3"/>
    <property type="match status" value="1"/>
</dbReference>